<evidence type="ECO:0000313" key="1">
    <source>
        <dbReference type="EMBL" id="MFL9466507.1"/>
    </source>
</evidence>
<dbReference type="RefSeq" id="WP_038091201.1">
    <property type="nucleotide sequence ID" value="NZ_JBFQGM010000025.1"/>
</dbReference>
<evidence type="ECO:0000313" key="2">
    <source>
        <dbReference type="Proteomes" id="UP001628874"/>
    </source>
</evidence>
<sequence>MNDLLALTINAHGGIERWKQFKAVSAHLVNGGALWSIKGKAGMLDDIHVTVDLHRQWASHTPFGAPNQHTSMEAERVAIETTDGTVIEELLNPRASFKEHTQETPWTNLQLAYFVGYAMWTYLTSPFTFTLPGYEVEEMEPWQENGENWRRLQVTFPPYIATHSKVQTFYIDKDGLIRRHDYDVEISKGIPAVHYLSEHTEVSGIIVPTKRLVYIRQPDNSPLKEPLIVSIQLSDIKFN</sequence>
<organism evidence="1 2">
    <name type="scientific">Scytonema tolypothrichoides VB-61278_2</name>
    <dbReference type="NCBI Taxonomy" id="3232314"/>
    <lineage>
        <taxon>Bacteria</taxon>
        <taxon>Bacillati</taxon>
        <taxon>Cyanobacteriota</taxon>
        <taxon>Cyanophyceae</taxon>
        <taxon>Nostocales</taxon>
        <taxon>Scytonemataceae</taxon>
        <taxon>Scytonema</taxon>
    </lineage>
</organism>
<accession>A0ABW8WZG5</accession>
<reference evidence="1 2" key="1">
    <citation type="submission" date="2024-07" db="EMBL/GenBank/DDBJ databases">
        <authorList>
            <person name="Tripathy S."/>
        </authorList>
    </citation>
    <scope>NUCLEOTIDE SEQUENCE [LARGE SCALE GENOMIC DNA]</scope>
    <source>
        <strain evidence="1 2">VB-61278_2</strain>
    </source>
</reference>
<comment type="caution">
    <text evidence="1">The sequence shown here is derived from an EMBL/GenBank/DDBJ whole genome shotgun (WGS) entry which is preliminary data.</text>
</comment>
<gene>
    <name evidence="1" type="ORF">AB0759_38615</name>
</gene>
<proteinExistence type="predicted"/>
<name>A0ABW8WZG5_9CYAN</name>
<dbReference type="Proteomes" id="UP001628874">
    <property type="component" value="Unassembled WGS sequence"/>
</dbReference>
<protein>
    <submittedName>
        <fullName evidence="1">Uncharacterized protein</fullName>
    </submittedName>
</protein>
<dbReference type="EMBL" id="JBFQGM010000025">
    <property type="protein sequence ID" value="MFL9466507.1"/>
    <property type="molecule type" value="Genomic_DNA"/>
</dbReference>
<keyword evidence="2" id="KW-1185">Reference proteome</keyword>